<gene>
    <name evidence="2" type="ORF">OTU49_008392</name>
</gene>
<keyword evidence="1" id="KW-0995">Kinetochore</keyword>
<dbReference type="AlphaFoldDB" id="A0AAW0WCW9"/>
<sequence>MLGCEEETSIMKDPVKLHKLLSVAVSQFNNSKTESSITSLEEPILSIIAKCDHDLQLHKESIRELLCIQKTELSVLEEVRSLTMGGQANQILCKITQANRRQVEVEKEIATAVSSVSHLEQLENQLNTRIKSLSQKATTSIPKLKADISAFMQISHLKWDYGAPENVVKGFIYQLEKKDIVSFKFDKSVQSQFFITNFLWDQIGADNDFF</sequence>
<name>A0AAW0WCW9_CHEQU</name>
<dbReference type="GO" id="GO:0000776">
    <property type="term" value="C:kinetochore"/>
    <property type="evidence" value="ECO:0007669"/>
    <property type="project" value="UniProtKB-KW"/>
</dbReference>
<keyword evidence="1" id="KW-0539">Nucleus</keyword>
<protein>
    <recommendedName>
        <fullName evidence="1">Kinetochore protein Spc24</fullName>
    </recommendedName>
</protein>
<comment type="subunit">
    <text evidence="1">Component of the NDC80 complex.</text>
</comment>
<comment type="subcellular location">
    <subcellularLocation>
        <location evidence="1">Nucleus</location>
    </subcellularLocation>
    <subcellularLocation>
        <location evidence="1">Chromosome</location>
        <location evidence="1">Centromere</location>
        <location evidence="1">Kinetochore</location>
    </subcellularLocation>
</comment>
<evidence type="ECO:0000256" key="1">
    <source>
        <dbReference type="RuleBase" id="RU368011"/>
    </source>
</evidence>
<keyword evidence="1" id="KW-0498">Mitosis</keyword>
<keyword evidence="1" id="KW-0158">Chromosome</keyword>
<dbReference type="GO" id="GO:0051301">
    <property type="term" value="P:cell division"/>
    <property type="evidence" value="ECO:0007669"/>
    <property type="project" value="UniProtKB-UniRule"/>
</dbReference>
<proteinExistence type="inferred from homology"/>
<reference evidence="2 3" key="1">
    <citation type="journal article" date="2024" name="BMC Genomics">
        <title>Genome assembly of redclaw crayfish (Cherax quadricarinatus) provides insights into its immune adaptation and hypoxia tolerance.</title>
        <authorList>
            <person name="Liu Z."/>
            <person name="Zheng J."/>
            <person name="Li H."/>
            <person name="Fang K."/>
            <person name="Wang S."/>
            <person name="He J."/>
            <person name="Zhou D."/>
            <person name="Weng S."/>
            <person name="Chi M."/>
            <person name="Gu Z."/>
            <person name="He J."/>
            <person name="Li F."/>
            <person name="Wang M."/>
        </authorList>
    </citation>
    <scope>NUCLEOTIDE SEQUENCE [LARGE SCALE GENOMIC DNA]</scope>
    <source>
        <strain evidence="2">ZL_2023a</strain>
    </source>
</reference>
<dbReference type="Gene3D" id="3.30.160.570">
    <property type="entry name" value="Ncd80 complex, Spc24 subunit"/>
    <property type="match status" value="1"/>
</dbReference>
<dbReference type="GO" id="GO:0005634">
    <property type="term" value="C:nucleus"/>
    <property type="evidence" value="ECO:0007669"/>
    <property type="project" value="UniProtKB-SubCell"/>
</dbReference>
<dbReference type="Proteomes" id="UP001445076">
    <property type="component" value="Unassembled WGS sequence"/>
</dbReference>
<comment type="function">
    <text evidence="1">Acts as a component of the essential kinetochore-associated NDC80 complex, which is required for chromosome segregation and spindle checkpoint activity.</text>
</comment>
<keyword evidence="1" id="KW-0137">Centromere</keyword>
<keyword evidence="1" id="KW-0132">Cell division</keyword>
<dbReference type="InterPro" id="IPR013252">
    <property type="entry name" value="Ndc80_Spc24"/>
</dbReference>
<comment type="similarity">
    <text evidence="1">Belongs to the SPC24 family.</text>
</comment>
<dbReference type="EMBL" id="JARKIK010000066">
    <property type="protein sequence ID" value="KAK8729926.1"/>
    <property type="molecule type" value="Genomic_DNA"/>
</dbReference>
<keyword evidence="3" id="KW-1185">Reference proteome</keyword>
<dbReference type="Pfam" id="PF08286">
    <property type="entry name" value="Spc24"/>
    <property type="match status" value="1"/>
</dbReference>
<comment type="caution">
    <text evidence="2">The sequence shown here is derived from an EMBL/GenBank/DDBJ whole genome shotgun (WGS) entry which is preliminary data.</text>
</comment>
<accession>A0AAW0WCW9</accession>
<keyword evidence="1" id="KW-0131">Cell cycle</keyword>
<evidence type="ECO:0000313" key="2">
    <source>
        <dbReference type="EMBL" id="KAK8729926.1"/>
    </source>
</evidence>
<organism evidence="2 3">
    <name type="scientific">Cherax quadricarinatus</name>
    <name type="common">Australian red claw crayfish</name>
    <dbReference type="NCBI Taxonomy" id="27406"/>
    <lineage>
        <taxon>Eukaryota</taxon>
        <taxon>Metazoa</taxon>
        <taxon>Ecdysozoa</taxon>
        <taxon>Arthropoda</taxon>
        <taxon>Crustacea</taxon>
        <taxon>Multicrustacea</taxon>
        <taxon>Malacostraca</taxon>
        <taxon>Eumalacostraca</taxon>
        <taxon>Eucarida</taxon>
        <taxon>Decapoda</taxon>
        <taxon>Pleocyemata</taxon>
        <taxon>Astacidea</taxon>
        <taxon>Parastacoidea</taxon>
        <taxon>Parastacidae</taxon>
        <taxon>Cherax</taxon>
    </lineage>
</organism>
<evidence type="ECO:0000313" key="3">
    <source>
        <dbReference type="Proteomes" id="UP001445076"/>
    </source>
</evidence>